<evidence type="ECO:0000256" key="2">
    <source>
        <dbReference type="ARBA" id="ARBA00009749"/>
    </source>
</evidence>
<evidence type="ECO:0000256" key="4">
    <source>
        <dbReference type="ARBA" id="ARBA00022692"/>
    </source>
</evidence>
<dbReference type="SUPFAM" id="SSF161093">
    <property type="entry name" value="MgtE membrane domain-like"/>
    <property type="match status" value="1"/>
</dbReference>
<dbReference type="SUPFAM" id="SSF158791">
    <property type="entry name" value="MgtE N-terminal domain-like"/>
    <property type="match status" value="1"/>
</dbReference>
<evidence type="ECO:0000256" key="9">
    <source>
        <dbReference type="RuleBase" id="RU362011"/>
    </source>
</evidence>
<dbReference type="InterPro" id="IPR006668">
    <property type="entry name" value="Mg_transptr_MgtE_intracell_dom"/>
</dbReference>
<evidence type="ECO:0000256" key="1">
    <source>
        <dbReference type="ARBA" id="ARBA00004141"/>
    </source>
</evidence>
<dbReference type="PROSITE" id="PS51371">
    <property type="entry name" value="CBS"/>
    <property type="match status" value="2"/>
</dbReference>
<dbReference type="InterPro" id="IPR036739">
    <property type="entry name" value="SLC41_membr_dom_sf"/>
</dbReference>
<dbReference type="Gene3D" id="3.10.580.10">
    <property type="entry name" value="CBS-domain"/>
    <property type="match status" value="1"/>
</dbReference>
<comment type="caution">
    <text evidence="9">Lacks conserved residue(s) required for the propagation of feature annotation.</text>
</comment>
<feature type="domain" description="CBS" evidence="10">
    <location>
        <begin position="138"/>
        <end position="202"/>
    </location>
</feature>
<protein>
    <recommendedName>
        <fullName evidence="9">Magnesium transporter MgtE</fullName>
    </recommendedName>
</protein>
<comment type="subunit">
    <text evidence="9">Homodimer.</text>
</comment>
<keyword evidence="9" id="KW-0479">Metal-binding</keyword>
<feature type="transmembrane region" description="Helical" evidence="9">
    <location>
        <begin position="287"/>
        <end position="307"/>
    </location>
</feature>
<dbReference type="OrthoDB" id="9790355at2"/>
<evidence type="ECO:0000256" key="7">
    <source>
        <dbReference type="ARBA" id="ARBA00023136"/>
    </source>
</evidence>
<evidence type="ECO:0000313" key="12">
    <source>
        <dbReference type="Proteomes" id="UP000027982"/>
    </source>
</evidence>
<keyword evidence="8" id="KW-0129">CBS domain</keyword>
<dbReference type="PANTHER" id="PTHR43773:SF1">
    <property type="entry name" value="MAGNESIUM TRANSPORTER MGTE"/>
    <property type="match status" value="1"/>
</dbReference>
<dbReference type="HOGENOM" id="CLU_037408_2_2_0"/>
<feature type="transmembrane region" description="Helical" evidence="9">
    <location>
        <begin position="394"/>
        <end position="419"/>
    </location>
</feature>
<dbReference type="NCBIfam" id="TIGR00400">
    <property type="entry name" value="mgtE"/>
    <property type="match status" value="1"/>
</dbReference>
<dbReference type="eggNOG" id="COG2239">
    <property type="taxonomic scope" value="Bacteria"/>
</dbReference>
<proteinExistence type="inferred from homology"/>
<evidence type="ECO:0000256" key="6">
    <source>
        <dbReference type="ARBA" id="ARBA00022989"/>
    </source>
</evidence>
<dbReference type="PANTHER" id="PTHR43773">
    <property type="entry name" value="MAGNESIUM TRANSPORTER MGTE"/>
    <property type="match status" value="1"/>
</dbReference>
<dbReference type="AlphaFoldDB" id="A0A068NJI1"/>
<accession>A0A068NJI1</accession>
<dbReference type="SUPFAM" id="SSF54631">
    <property type="entry name" value="CBS-domain pair"/>
    <property type="match status" value="1"/>
</dbReference>
<dbReference type="InterPro" id="IPR000644">
    <property type="entry name" value="CBS_dom"/>
</dbReference>
<feature type="transmembrane region" description="Helical" evidence="9">
    <location>
        <begin position="358"/>
        <end position="382"/>
    </location>
</feature>
<dbReference type="GO" id="GO:0005886">
    <property type="term" value="C:plasma membrane"/>
    <property type="evidence" value="ECO:0007669"/>
    <property type="project" value="UniProtKB-SubCell"/>
</dbReference>
<dbReference type="Pfam" id="PF00571">
    <property type="entry name" value="CBS"/>
    <property type="match status" value="2"/>
</dbReference>
<feature type="domain" description="CBS" evidence="10">
    <location>
        <begin position="203"/>
        <end position="259"/>
    </location>
</feature>
<name>A0A068NJI1_FIMGI</name>
<evidence type="ECO:0000313" key="11">
    <source>
        <dbReference type="EMBL" id="AIE83597.1"/>
    </source>
</evidence>
<comment type="function">
    <text evidence="9">Acts as a magnesium transporter.</text>
</comment>
<evidence type="ECO:0000259" key="10">
    <source>
        <dbReference type="PROSITE" id="PS51371"/>
    </source>
</evidence>
<keyword evidence="9" id="KW-1003">Cell membrane</keyword>
<feature type="transmembrane region" description="Helical" evidence="9">
    <location>
        <begin position="431"/>
        <end position="451"/>
    </location>
</feature>
<dbReference type="RefSeq" id="WP_025227734.1">
    <property type="nucleotide sequence ID" value="NZ_CP007139.1"/>
</dbReference>
<dbReference type="SMART" id="SM00116">
    <property type="entry name" value="CBS"/>
    <property type="match status" value="2"/>
</dbReference>
<comment type="similarity">
    <text evidence="2 9">Belongs to the SLC41A transporter family.</text>
</comment>
<organism evidence="11 12">
    <name type="scientific">Fimbriimonas ginsengisoli Gsoil 348</name>
    <dbReference type="NCBI Taxonomy" id="661478"/>
    <lineage>
        <taxon>Bacteria</taxon>
        <taxon>Bacillati</taxon>
        <taxon>Armatimonadota</taxon>
        <taxon>Fimbriimonadia</taxon>
        <taxon>Fimbriimonadales</taxon>
        <taxon>Fimbriimonadaceae</taxon>
        <taxon>Fimbriimonas</taxon>
    </lineage>
</organism>
<dbReference type="Pfam" id="PF03448">
    <property type="entry name" value="MgtE_N"/>
    <property type="match status" value="1"/>
</dbReference>
<sequence length="465" mass="51514">MRTDEKALVERLRMLAPIEGAAAVRETLEGIRPEDIAEALQRLGTDEELAILRHLDAETAAYVLIELPTEDARAIINQLPDATVAHYLDILPMDDAIELREELDPERFEALLHVIPREDAQEIRRLLSYPEESAGQLMTEDFAECTPEDTMMDVLRMIRQTPDSDFETVNYIYVLSEDRHLLGLLSLKRVIRSDPMSTAREVMHDDPVTILATDGQEEAARMVARYGFSALPVLDERGRMVGIITADDAQEILEEAETEDVLRLGGVSGDAEAYLSLSIWQLIRRRLPWLLVLFIAEFFTGSVLRYYTGQAEEGGKTMLAQMMLFVPLLIGAGGNSGSQVTTTITRSLALGEVKATDWFTVMVREATIALMIGSALGFVGFLRAKLPVIGWNQPMSLSLVVGFALPAIVLWAATVGSLLPITAKRLGFDPAVMSAPFITTFVDATGLVIYFEIARRVLGAFHQTF</sequence>
<dbReference type="CDD" id="cd04606">
    <property type="entry name" value="CBS_pair_Mg_transporter"/>
    <property type="match status" value="1"/>
</dbReference>
<dbReference type="Gene3D" id="1.10.357.20">
    <property type="entry name" value="SLC41 divalent cation transporters, integral membrane domain"/>
    <property type="match status" value="1"/>
</dbReference>
<dbReference type="KEGG" id="fgi:OP10G_0229"/>
<dbReference type="Gene3D" id="1.25.60.10">
    <property type="entry name" value="MgtE N-terminal domain-like"/>
    <property type="match status" value="1"/>
</dbReference>
<keyword evidence="3 9" id="KW-0813">Transport</keyword>
<keyword evidence="5 9" id="KW-0460">Magnesium</keyword>
<dbReference type="InterPro" id="IPR006667">
    <property type="entry name" value="SLC41_membr_dom"/>
</dbReference>
<gene>
    <name evidence="11" type="ORF">OP10G_0229</name>
</gene>
<keyword evidence="6 9" id="KW-1133">Transmembrane helix</keyword>
<evidence type="ECO:0000256" key="8">
    <source>
        <dbReference type="PROSITE-ProRule" id="PRU00703"/>
    </source>
</evidence>
<dbReference type="InterPro" id="IPR006669">
    <property type="entry name" value="MgtE_transporter"/>
</dbReference>
<dbReference type="InterPro" id="IPR046342">
    <property type="entry name" value="CBS_dom_sf"/>
</dbReference>
<dbReference type="SMART" id="SM00924">
    <property type="entry name" value="MgtE_N"/>
    <property type="match status" value="1"/>
</dbReference>
<keyword evidence="4 9" id="KW-0812">Transmembrane</keyword>
<dbReference type="Pfam" id="PF01769">
    <property type="entry name" value="MgtE"/>
    <property type="match status" value="1"/>
</dbReference>
<dbReference type="GO" id="GO:0046872">
    <property type="term" value="F:metal ion binding"/>
    <property type="evidence" value="ECO:0007669"/>
    <property type="project" value="UniProtKB-KW"/>
</dbReference>
<dbReference type="GO" id="GO:0015095">
    <property type="term" value="F:magnesium ion transmembrane transporter activity"/>
    <property type="evidence" value="ECO:0007669"/>
    <property type="project" value="UniProtKB-UniRule"/>
</dbReference>
<dbReference type="InterPro" id="IPR038076">
    <property type="entry name" value="MgtE_N_sf"/>
</dbReference>
<dbReference type="Proteomes" id="UP000027982">
    <property type="component" value="Chromosome"/>
</dbReference>
<keyword evidence="12" id="KW-1185">Reference proteome</keyword>
<comment type="subcellular location">
    <subcellularLocation>
        <location evidence="9">Cell membrane</location>
        <topology evidence="9">Multi-pass membrane protein</topology>
    </subcellularLocation>
    <subcellularLocation>
        <location evidence="1">Membrane</location>
        <topology evidence="1">Multi-pass membrane protein</topology>
    </subcellularLocation>
</comment>
<reference evidence="11 12" key="1">
    <citation type="journal article" date="2014" name="PLoS ONE">
        <title>The first complete genome sequence of the class fimbriimonadia in the phylum armatimonadetes.</title>
        <authorList>
            <person name="Hu Z.Y."/>
            <person name="Wang Y.Z."/>
            <person name="Im W.T."/>
            <person name="Wang S.Y."/>
            <person name="Zhao G.P."/>
            <person name="Zheng H.J."/>
            <person name="Quan Z.X."/>
        </authorList>
    </citation>
    <scope>NUCLEOTIDE SEQUENCE [LARGE SCALE GENOMIC DNA]</scope>
    <source>
        <strain evidence="11">Gsoil 348</strain>
    </source>
</reference>
<keyword evidence="7 9" id="KW-0472">Membrane</keyword>
<evidence type="ECO:0000256" key="3">
    <source>
        <dbReference type="ARBA" id="ARBA00022448"/>
    </source>
</evidence>
<dbReference type="EMBL" id="CP007139">
    <property type="protein sequence ID" value="AIE83597.1"/>
    <property type="molecule type" value="Genomic_DNA"/>
</dbReference>
<evidence type="ECO:0000256" key="5">
    <source>
        <dbReference type="ARBA" id="ARBA00022842"/>
    </source>
</evidence>
<dbReference type="STRING" id="661478.OP10G_0229"/>